<gene>
    <name evidence="2" type="ORF">FDP41_009707</name>
</gene>
<feature type="compositionally biased region" description="Basic residues" evidence="1">
    <location>
        <begin position="40"/>
        <end position="50"/>
    </location>
</feature>
<feature type="region of interest" description="Disordered" evidence="1">
    <location>
        <begin position="1"/>
        <end position="122"/>
    </location>
</feature>
<dbReference type="VEuPathDB" id="AmoebaDB:NfTy_087500"/>
<dbReference type="AlphaFoldDB" id="A0A6A5BAZ1"/>
<dbReference type="VEuPathDB" id="AmoebaDB:NF0004140"/>
<proteinExistence type="predicted"/>
<name>A0A6A5BAZ1_NAEFO</name>
<feature type="compositionally biased region" description="Polar residues" evidence="1">
    <location>
        <begin position="233"/>
        <end position="255"/>
    </location>
</feature>
<dbReference type="VEuPathDB" id="AmoebaDB:FDP41_009707"/>
<accession>A0A6A5BAZ1</accession>
<comment type="caution">
    <text evidence="2">The sequence shown here is derived from an EMBL/GenBank/DDBJ whole genome shotgun (WGS) entry which is preliminary data.</text>
</comment>
<feature type="region of interest" description="Disordered" evidence="1">
    <location>
        <begin position="195"/>
        <end position="258"/>
    </location>
</feature>
<organism evidence="2 3">
    <name type="scientific">Naegleria fowleri</name>
    <name type="common">Brain eating amoeba</name>
    <dbReference type="NCBI Taxonomy" id="5763"/>
    <lineage>
        <taxon>Eukaryota</taxon>
        <taxon>Discoba</taxon>
        <taxon>Heterolobosea</taxon>
        <taxon>Tetramitia</taxon>
        <taxon>Eutetramitia</taxon>
        <taxon>Vahlkampfiidae</taxon>
        <taxon>Naegleria</taxon>
    </lineage>
</organism>
<feature type="compositionally biased region" description="Basic residues" evidence="1">
    <location>
        <begin position="71"/>
        <end position="81"/>
    </location>
</feature>
<sequence>MMKVTRRSTCSSFLWSQSSSKDYHAQAKPQTSSLVSCQRRSQRSSSKKARQILSQQLFIPDLQEEASSSTPKKKNKKRKIHHENDGDDHNNNSTTFHQPQPPTHHTKGRSSKITETSKKQIEQETNQTLLSLFQCIEKEYEEKIKILLERCFLLEQELYKHQQTPLPSHYISQKDHPPSYCENCHNPIHKSNIHKKRIDDHNHSSHKDDSIKERTNIDDSSHSPILSKFDPNETFSSPFQSLTTTRKNSTSQTPQRELPYLNDQTHNRSCEDVMMGCGNDQSIDRLFSTPFSSCSQHEEAKQMDQNDSYQIVTLSPLEIELDQSEEMKKNHETDHSLLTLNSNKESSSSLRHVWSTPQRRAIVSKPLETHFNASPALSDTSSEATDLDFNWLFEQENVSQVSTVSTSTISKRTTRQSEKKQQISKVIEHLQTELHAEIILPNLILTEGDVISSSSQKSTSPSLSQDYCLSKTPMSDIKRSATKRLTTPNGSSELTLVSAVKKSQRSQNSRIYTRTDYKYRDFTLSENIIFFCKYINFKPNYLFSHTKLGLSDLFFDVIDLIEKERSKYKFLKTNKDSMIIGDCNEGLLVVKLSECEKTFHTHVLSKLNQVILSKQEHRKKRLIREYCFGGQSLSQVFDFDFPCYLIRDEEPSRHEGPFSIFDVLLNCVNHK</sequence>
<dbReference type="Proteomes" id="UP000444721">
    <property type="component" value="Unassembled WGS sequence"/>
</dbReference>
<evidence type="ECO:0000256" key="1">
    <source>
        <dbReference type="SAM" id="MobiDB-lite"/>
    </source>
</evidence>
<evidence type="ECO:0000313" key="2">
    <source>
        <dbReference type="EMBL" id="KAF0972011.1"/>
    </source>
</evidence>
<dbReference type="EMBL" id="VFQX01000072">
    <property type="protein sequence ID" value="KAF0972011.1"/>
    <property type="molecule type" value="Genomic_DNA"/>
</dbReference>
<feature type="compositionally biased region" description="Polar residues" evidence="1">
    <location>
        <begin position="7"/>
        <end position="20"/>
    </location>
</feature>
<keyword evidence="3" id="KW-1185">Reference proteome</keyword>
<reference evidence="2 3" key="1">
    <citation type="journal article" date="2019" name="Sci. Rep.">
        <title>Nanopore sequencing improves the draft genome of the human pathogenic amoeba Naegleria fowleri.</title>
        <authorList>
            <person name="Liechti N."/>
            <person name="Schurch N."/>
            <person name="Bruggmann R."/>
            <person name="Wittwer M."/>
        </authorList>
    </citation>
    <scope>NUCLEOTIDE SEQUENCE [LARGE SCALE GENOMIC DNA]</scope>
    <source>
        <strain evidence="2 3">ATCC 30894</strain>
    </source>
</reference>
<evidence type="ECO:0000313" key="3">
    <source>
        <dbReference type="Proteomes" id="UP000444721"/>
    </source>
</evidence>
<dbReference type="RefSeq" id="XP_044556726.1">
    <property type="nucleotide sequence ID" value="XM_044713694.1"/>
</dbReference>
<protein>
    <submittedName>
        <fullName evidence="2">Uncharacterized protein</fullName>
    </submittedName>
</protein>
<feature type="compositionally biased region" description="Basic and acidic residues" evidence="1">
    <location>
        <begin position="197"/>
        <end position="221"/>
    </location>
</feature>
<dbReference type="OrthoDB" id="10480152at2759"/>
<dbReference type="GeneID" id="68116922"/>